<dbReference type="AlphaFoldDB" id="A0AA40T0A4"/>
<name>A0AA40T0A4_9NOST</name>
<sequence>MTILQSSHDDERYAKIRFDLPPKAKGSPLHYHTNMSETFTVLKGCLEMEVGCKGNKRTLQAGESLHVPALMHHSFRNASNDWVAFTSENQPAGQFEQFIRGMFGLAIDGKVNHEGMPTNLLYFALLLKKADTILVGTPLIVQKLLVNTLVWIAHQLKAEQALAKYWDNSNEKLI</sequence>
<dbReference type="PANTHER" id="PTHR36440">
    <property type="entry name" value="PUTATIVE (AFU_ORTHOLOGUE AFUA_8G07350)-RELATED"/>
    <property type="match status" value="1"/>
</dbReference>
<protein>
    <submittedName>
        <fullName evidence="2">Cupin domain-containing protein</fullName>
    </submittedName>
</protein>
<dbReference type="EMBL" id="VJXY01000025">
    <property type="protein sequence ID" value="MBD6618324.1"/>
    <property type="molecule type" value="Genomic_DNA"/>
</dbReference>
<keyword evidence="3" id="KW-1185">Reference proteome</keyword>
<dbReference type="Proteomes" id="UP001165986">
    <property type="component" value="Unassembled WGS sequence"/>
</dbReference>
<organism evidence="2 3">
    <name type="scientific">Komarekiella delphini-convector SJRDD-AB1</name>
    <dbReference type="NCBI Taxonomy" id="2593771"/>
    <lineage>
        <taxon>Bacteria</taxon>
        <taxon>Bacillati</taxon>
        <taxon>Cyanobacteriota</taxon>
        <taxon>Cyanophyceae</taxon>
        <taxon>Nostocales</taxon>
        <taxon>Nostocaceae</taxon>
        <taxon>Komarekiella</taxon>
        <taxon>Komarekiella delphini-convector</taxon>
    </lineage>
</organism>
<dbReference type="Pfam" id="PF07883">
    <property type="entry name" value="Cupin_2"/>
    <property type="match status" value="1"/>
</dbReference>
<dbReference type="InterPro" id="IPR013096">
    <property type="entry name" value="Cupin_2"/>
</dbReference>
<dbReference type="SUPFAM" id="SSF51182">
    <property type="entry name" value="RmlC-like cupins"/>
    <property type="match status" value="1"/>
</dbReference>
<evidence type="ECO:0000313" key="2">
    <source>
        <dbReference type="EMBL" id="MBD6618324.1"/>
    </source>
</evidence>
<gene>
    <name evidence="2" type="ORF">FNW02_21480</name>
</gene>
<dbReference type="InterPro" id="IPR011051">
    <property type="entry name" value="RmlC_Cupin_sf"/>
</dbReference>
<proteinExistence type="predicted"/>
<dbReference type="InterPro" id="IPR053146">
    <property type="entry name" value="QDO-like"/>
</dbReference>
<dbReference type="PANTHER" id="PTHR36440:SF1">
    <property type="entry name" value="PUTATIVE (AFU_ORTHOLOGUE AFUA_8G07350)-RELATED"/>
    <property type="match status" value="1"/>
</dbReference>
<dbReference type="InterPro" id="IPR014710">
    <property type="entry name" value="RmlC-like_jellyroll"/>
</dbReference>
<dbReference type="Gene3D" id="2.60.120.10">
    <property type="entry name" value="Jelly Rolls"/>
    <property type="match status" value="1"/>
</dbReference>
<evidence type="ECO:0000313" key="3">
    <source>
        <dbReference type="Proteomes" id="UP001165986"/>
    </source>
</evidence>
<evidence type="ECO:0000259" key="1">
    <source>
        <dbReference type="Pfam" id="PF07883"/>
    </source>
</evidence>
<feature type="domain" description="Cupin type-2" evidence="1">
    <location>
        <begin position="18"/>
        <end position="81"/>
    </location>
</feature>
<comment type="caution">
    <text evidence="2">The sequence shown here is derived from an EMBL/GenBank/DDBJ whole genome shotgun (WGS) entry which is preliminary data.</text>
</comment>
<accession>A0AA40T0A4</accession>
<reference evidence="2" key="1">
    <citation type="submission" date="2019-07" db="EMBL/GenBank/DDBJ databases">
        <title>Toxilogical consequences of a new and cryptic species of cyanobacteria (Komarekiella delphini-convector) recovered from the epidermis of a bottlenose dolphin and 1500 ft. in the air.</title>
        <authorList>
            <person name="Brown A.O."/>
            <person name="Dvorak P."/>
            <person name="Villanueva C.D."/>
            <person name="Foss A.J."/>
            <person name="Garvey A.D."/>
            <person name="Gibson Q.A."/>
            <person name="Johansen J.R."/>
            <person name="Casamatta D.A."/>
        </authorList>
    </citation>
    <scope>NUCLEOTIDE SEQUENCE</scope>
    <source>
        <strain evidence="2">SJRDD-AB1</strain>
    </source>
</reference>